<feature type="domain" description="RNA polymerase sigma-70 region 2" evidence="6">
    <location>
        <begin position="39"/>
        <end position="106"/>
    </location>
</feature>
<dbReference type="NCBIfam" id="TIGR02937">
    <property type="entry name" value="sigma70-ECF"/>
    <property type="match status" value="1"/>
</dbReference>
<dbReference type="AlphaFoldDB" id="A0A641ANZ5"/>
<evidence type="ECO:0000313" key="8">
    <source>
        <dbReference type="EMBL" id="KAA1378596.1"/>
    </source>
</evidence>
<dbReference type="Pfam" id="PF04542">
    <property type="entry name" value="Sigma70_r2"/>
    <property type="match status" value="1"/>
</dbReference>
<organism evidence="8 9">
    <name type="scientific">Aeromicrobium fastidiosum</name>
    <dbReference type="NCBI Taxonomy" id="52699"/>
    <lineage>
        <taxon>Bacteria</taxon>
        <taxon>Bacillati</taxon>
        <taxon>Actinomycetota</taxon>
        <taxon>Actinomycetes</taxon>
        <taxon>Propionibacteriales</taxon>
        <taxon>Nocardioidaceae</taxon>
        <taxon>Aeromicrobium</taxon>
    </lineage>
</organism>
<evidence type="ECO:0000259" key="7">
    <source>
        <dbReference type="Pfam" id="PF08281"/>
    </source>
</evidence>
<keyword evidence="5" id="KW-0804">Transcription</keyword>
<accession>A0A641ANZ5</accession>
<gene>
    <name evidence="8" type="ORF">ESP62_009640</name>
</gene>
<dbReference type="OrthoDB" id="4990598at2"/>
<dbReference type="InterPro" id="IPR013249">
    <property type="entry name" value="RNA_pol_sigma70_r4_t2"/>
</dbReference>
<protein>
    <submittedName>
        <fullName evidence="8">Sigma-70 family RNA polymerase sigma factor</fullName>
    </submittedName>
</protein>
<dbReference type="PANTHER" id="PTHR43133">
    <property type="entry name" value="RNA POLYMERASE ECF-TYPE SIGMA FACTO"/>
    <property type="match status" value="1"/>
</dbReference>
<dbReference type="InterPro" id="IPR014284">
    <property type="entry name" value="RNA_pol_sigma-70_dom"/>
</dbReference>
<dbReference type="PANTHER" id="PTHR43133:SF8">
    <property type="entry name" value="RNA POLYMERASE SIGMA FACTOR HI_1459-RELATED"/>
    <property type="match status" value="1"/>
</dbReference>
<evidence type="ECO:0000259" key="6">
    <source>
        <dbReference type="Pfam" id="PF04542"/>
    </source>
</evidence>
<dbReference type="InterPro" id="IPR013325">
    <property type="entry name" value="RNA_pol_sigma_r2"/>
</dbReference>
<evidence type="ECO:0000256" key="5">
    <source>
        <dbReference type="ARBA" id="ARBA00023163"/>
    </source>
</evidence>
<dbReference type="GO" id="GO:0006352">
    <property type="term" value="P:DNA-templated transcription initiation"/>
    <property type="evidence" value="ECO:0007669"/>
    <property type="project" value="InterPro"/>
</dbReference>
<dbReference type="InterPro" id="IPR039425">
    <property type="entry name" value="RNA_pol_sigma-70-like"/>
</dbReference>
<dbReference type="GO" id="GO:0016987">
    <property type="term" value="F:sigma factor activity"/>
    <property type="evidence" value="ECO:0007669"/>
    <property type="project" value="UniProtKB-KW"/>
</dbReference>
<sequence>MHGNAAHLPTHDDAKRPEDDDAALILRTRAGSDEAYAELYRRYEYSAFRLARHLGRREEAEDVVNEAFARVLDLLQRGKGPSESFRAYLFTTIRHESGARAKQEKRTRPTDDDAQIDSPVAFGAGRLDAFERETVRAAYESLPERWRDVLWALDVDGYKPQDVATSLELSPNSVSALVYRARAGLRDAYLRQHVKTDDAAEGTAHAEVRSLFVAVLRRTASVRDQERVHSHLATCSPCMSVYLELAEDASAIG</sequence>
<keyword evidence="4" id="KW-0238">DNA-binding</keyword>
<dbReference type="Pfam" id="PF08281">
    <property type="entry name" value="Sigma70_r4_2"/>
    <property type="match status" value="1"/>
</dbReference>
<evidence type="ECO:0000256" key="2">
    <source>
        <dbReference type="ARBA" id="ARBA00023015"/>
    </source>
</evidence>
<evidence type="ECO:0000256" key="3">
    <source>
        <dbReference type="ARBA" id="ARBA00023082"/>
    </source>
</evidence>
<comment type="similarity">
    <text evidence="1">Belongs to the sigma-70 factor family. ECF subfamily.</text>
</comment>
<dbReference type="Gene3D" id="1.10.10.10">
    <property type="entry name" value="Winged helix-like DNA-binding domain superfamily/Winged helix DNA-binding domain"/>
    <property type="match status" value="1"/>
</dbReference>
<dbReference type="InterPro" id="IPR013324">
    <property type="entry name" value="RNA_pol_sigma_r3/r4-like"/>
</dbReference>
<proteinExistence type="inferred from homology"/>
<name>A0A641ANZ5_9ACTN</name>
<keyword evidence="3" id="KW-0731">Sigma factor</keyword>
<evidence type="ECO:0000256" key="1">
    <source>
        <dbReference type="ARBA" id="ARBA00010641"/>
    </source>
</evidence>
<dbReference type="InterPro" id="IPR007627">
    <property type="entry name" value="RNA_pol_sigma70_r2"/>
</dbReference>
<reference evidence="8" key="1">
    <citation type="submission" date="2019-09" db="EMBL/GenBank/DDBJ databases">
        <authorList>
            <person name="Li J."/>
        </authorList>
    </citation>
    <scope>NUCLEOTIDE SEQUENCE [LARGE SCALE GENOMIC DNA]</scope>
    <source>
        <strain evidence="8">NRBC 14897</strain>
    </source>
</reference>
<dbReference type="Proteomes" id="UP001515100">
    <property type="component" value="Unassembled WGS sequence"/>
</dbReference>
<dbReference type="SUPFAM" id="SSF88946">
    <property type="entry name" value="Sigma2 domain of RNA polymerase sigma factors"/>
    <property type="match status" value="1"/>
</dbReference>
<dbReference type="InterPro" id="IPR036388">
    <property type="entry name" value="WH-like_DNA-bd_sf"/>
</dbReference>
<dbReference type="RefSeq" id="WP_129182349.1">
    <property type="nucleotide sequence ID" value="NZ_JAGIOG010000001.1"/>
</dbReference>
<dbReference type="GO" id="GO:0003677">
    <property type="term" value="F:DNA binding"/>
    <property type="evidence" value="ECO:0007669"/>
    <property type="project" value="UniProtKB-KW"/>
</dbReference>
<dbReference type="EMBL" id="SDPP02000002">
    <property type="protein sequence ID" value="KAA1378596.1"/>
    <property type="molecule type" value="Genomic_DNA"/>
</dbReference>
<comment type="caution">
    <text evidence="8">The sequence shown here is derived from an EMBL/GenBank/DDBJ whole genome shotgun (WGS) entry which is preliminary data.</text>
</comment>
<dbReference type="Gene3D" id="1.10.1740.10">
    <property type="match status" value="1"/>
</dbReference>
<evidence type="ECO:0000256" key="4">
    <source>
        <dbReference type="ARBA" id="ARBA00023125"/>
    </source>
</evidence>
<feature type="domain" description="RNA polymerase sigma factor 70 region 4 type 2" evidence="7">
    <location>
        <begin position="134"/>
        <end position="183"/>
    </location>
</feature>
<dbReference type="SUPFAM" id="SSF88659">
    <property type="entry name" value="Sigma3 and sigma4 domains of RNA polymerase sigma factors"/>
    <property type="match status" value="1"/>
</dbReference>
<evidence type="ECO:0000313" key="9">
    <source>
        <dbReference type="Proteomes" id="UP001515100"/>
    </source>
</evidence>
<keyword evidence="2" id="KW-0805">Transcription regulation</keyword>
<keyword evidence="9" id="KW-1185">Reference proteome</keyword>